<evidence type="ECO:0000313" key="3">
    <source>
        <dbReference type="Proteomes" id="UP000095767"/>
    </source>
</evidence>
<organism evidence="2 3">
    <name type="scientific">Dichanthelium oligosanthes</name>
    <dbReference type="NCBI Taxonomy" id="888268"/>
    <lineage>
        <taxon>Eukaryota</taxon>
        <taxon>Viridiplantae</taxon>
        <taxon>Streptophyta</taxon>
        <taxon>Embryophyta</taxon>
        <taxon>Tracheophyta</taxon>
        <taxon>Spermatophyta</taxon>
        <taxon>Magnoliopsida</taxon>
        <taxon>Liliopsida</taxon>
        <taxon>Poales</taxon>
        <taxon>Poaceae</taxon>
        <taxon>PACMAD clade</taxon>
        <taxon>Panicoideae</taxon>
        <taxon>Panicodae</taxon>
        <taxon>Paniceae</taxon>
        <taxon>Dichantheliinae</taxon>
        <taxon>Dichanthelium</taxon>
    </lineage>
</organism>
<dbReference type="OrthoDB" id="681218at2759"/>
<dbReference type="STRING" id="888268.A0A1E5V0Q4"/>
<feature type="compositionally biased region" description="Polar residues" evidence="1">
    <location>
        <begin position="721"/>
        <end position="737"/>
    </location>
</feature>
<dbReference type="PANTHER" id="PTHR13738:SF1">
    <property type="entry name" value="TROPONIN I"/>
    <property type="match status" value="1"/>
</dbReference>
<gene>
    <name evidence="2" type="ORF">BAE44_0020246</name>
</gene>
<keyword evidence="3" id="KW-1185">Reference proteome</keyword>
<dbReference type="Proteomes" id="UP000095767">
    <property type="component" value="Unassembled WGS sequence"/>
</dbReference>
<feature type="region of interest" description="Disordered" evidence="1">
    <location>
        <begin position="721"/>
        <end position="740"/>
    </location>
</feature>
<dbReference type="EMBL" id="LWDX02055805">
    <property type="protein sequence ID" value="OEL18736.1"/>
    <property type="molecule type" value="Genomic_DNA"/>
</dbReference>
<feature type="compositionally biased region" description="Basic and acidic residues" evidence="1">
    <location>
        <begin position="1033"/>
        <end position="1058"/>
    </location>
</feature>
<feature type="region of interest" description="Disordered" evidence="1">
    <location>
        <begin position="1151"/>
        <end position="1194"/>
    </location>
</feature>
<proteinExistence type="predicted"/>
<name>A0A1E5V0Q4_9POAL</name>
<sequence length="1338" mass="147500">MCALSEDPSPANSVEVPHSALNSLLQNDTWHSVDADFEEAPHPITITSPQQETTHTAETGPVEDPRSIASPLLKIDSLHSVKPNFLEGLDSVAATNPENESLEVSRSMVSALVEKGTLHPDEANILEGNNSMVEKDTLHSAETVYIEVPHDTESSMASLLLENGSTSAKSLEGPHGMASPPVEKDVPRSAKTDFLQGTYSMPSLLLDKEAGHTSETTSLEGPSCLVSPKIEKDPFTTIDCTGKLRKRSSLLVRCDNEISRILEHQSSGCHVLPAPINESALQPYRLADNTSEAYDICAWNNIDISARPEALSAASCKSARALHTAERSSAMSTGLQHHGTEQKICFFNNAMEINVDSCTTVSDNQTKSPRPSAQHLFSSGSSKKFSSLRLEMSDIQGTNAMASLLLEKEPTLTDSLGEPHFLASPLLEKATLHCVQTDFLEAPYSMSGTLFDMDAGRTSEMSSVERLFLVSPQLENDLLHTVEQLRKRTSLLDRSLKGSPKIIEQKNSGCDMPRAPFNESSVQPDQLPDTAYEVPEMLGMPQENMFEDNCGTPRCSLARSAVDLDKLQPKHMDDGDAFPNSIVSSGTIITHNDSSMSSATKAFVPSEISHNDSSTGSATDAFISAESELSQMQPSLANTSLECVMAGKAVEAHMAAAALFASAESVQRESVLDLVKCQPKQSDHAHAKFSDKDKSVTPNISCGASSKRAGVLHTAESNITTNESLQTVSDRQNNSPEPSYEHLCSSVFGEKFSSLGSHVQRTASHLDKWSASGIRENSSIECPNGGVKIARAEYHSKFDETMQECQSFSIPVPSNSPAINYRAYQGFYESTKLINLSSSLSAKYKMKQLDGVYQSLPSKFEKLMNRSLAYSIDTNLLDPSYDIKKSGVFGKYSLDFDGAFMMSDDLTYDSSNGYGVQEDSDVPLTLSAEKYNLEKLSGRTGSSSDYLGSIPEFACFRIDENSSILGGNENQVKLSSSIGRNYSRQGLAAKPLGYATNIHQSKGTSRLDLIAGKSYIRKLDRHVHIRVNQDIQNPKENRAPSIRKEGKVTHPLLERLSKTEMSSSKSERNKSKINLEKGCRPRNIVSNMTSFIPLVKQKQRPPTSCVKRDVRVRALGAAEAAKRCEEKKQTERENRKAAVELECERLKQEQEHRQKQVEQQKKKDAGIITRKRQRENDRKKGNDRKKKCVEEAPKDQKQLYGKDLVENLVRAVKIQLLSDERMESVHRLIASESNSLRAMPADWKSEGSGLQVTPISYFITDGTELQAAALWAALIFFHFPDLCHGYGSKSMLLNVPSVNLSQSYEMTPYEDSDEEDFVNLEHKMEIRRRSKLIPSWTQ</sequence>
<feature type="compositionally biased region" description="Basic and acidic residues" evidence="1">
    <location>
        <begin position="1065"/>
        <end position="1076"/>
    </location>
</feature>
<evidence type="ECO:0008006" key="4">
    <source>
        <dbReference type="Google" id="ProtNLM"/>
    </source>
</evidence>
<comment type="caution">
    <text evidence="2">The sequence shown here is derived from an EMBL/GenBank/DDBJ whole genome shotgun (WGS) entry which is preliminary data.</text>
</comment>
<feature type="region of interest" description="Disordered" evidence="1">
    <location>
        <begin position="166"/>
        <end position="186"/>
    </location>
</feature>
<protein>
    <recommendedName>
        <fullName evidence="4">Inner centromere protein ARK-binding domain-containing protein</fullName>
    </recommendedName>
</protein>
<evidence type="ECO:0000313" key="2">
    <source>
        <dbReference type="EMBL" id="OEL18736.1"/>
    </source>
</evidence>
<reference evidence="2 3" key="1">
    <citation type="submission" date="2016-09" db="EMBL/GenBank/DDBJ databases">
        <title>The draft genome of Dichanthelium oligosanthes: A C3 panicoid grass species.</title>
        <authorList>
            <person name="Studer A.J."/>
            <person name="Schnable J.C."/>
            <person name="Brutnell T.P."/>
        </authorList>
    </citation>
    <scope>NUCLEOTIDE SEQUENCE [LARGE SCALE GENOMIC DNA]</scope>
    <source>
        <strain evidence="3">cv. Kellogg 1175</strain>
        <tissue evidence="2">Leaf</tissue>
    </source>
</reference>
<dbReference type="PANTHER" id="PTHR13738">
    <property type="entry name" value="TROPONIN I"/>
    <property type="match status" value="1"/>
</dbReference>
<feature type="compositionally biased region" description="Basic and acidic residues" evidence="1">
    <location>
        <begin position="1151"/>
        <end position="1165"/>
    </location>
</feature>
<evidence type="ECO:0000256" key="1">
    <source>
        <dbReference type="SAM" id="MobiDB-lite"/>
    </source>
</evidence>
<accession>A0A1E5V0Q4</accession>
<dbReference type="InterPro" id="IPR050875">
    <property type="entry name" value="Troponin_I"/>
</dbReference>
<feature type="compositionally biased region" description="Polar residues" evidence="1">
    <location>
        <begin position="45"/>
        <end position="57"/>
    </location>
</feature>
<feature type="region of interest" description="Disordered" evidence="1">
    <location>
        <begin position="1033"/>
        <end position="1076"/>
    </location>
</feature>
<feature type="region of interest" description="Disordered" evidence="1">
    <location>
        <begin position="44"/>
        <end position="67"/>
    </location>
</feature>